<feature type="compositionally biased region" description="Basic and acidic residues" evidence="1">
    <location>
        <begin position="579"/>
        <end position="588"/>
    </location>
</feature>
<dbReference type="AlphaFoldDB" id="D7BXF2"/>
<name>D7BXF2_STRBB</name>
<organism evidence="3 4">
    <name type="scientific">Streptomyces bingchenggensis (strain BCW-1)</name>
    <dbReference type="NCBI Taxonomy" id="749414"/>
    <lineage>
        <taxon>Bacteria</taxon>
        <taxon>Bacillati</taxon>
        <taxon>Actinomycetota</taxon>
        <taxon>Actinomycetes</taxon>
        <taxon>Kitasatosporales</taxon>
        <taxon>Streptomycetaceae</taxon>
        <taxon>Streptomyces</taxon>
    </lineage>
</organism>
<keyword evidence="4" id="KW-1185">Reference proteome</keyword>
<keyword evidence="2" id="KW-0732">Signal</keyword>
<evidence type="ECO:0008006" key="5">
    <source>
        <dbReference type="Google" id="ProtNLM"/>
    </source>
</evidence>
<dbReference type="EMBL" id="CP002047">
    <property type="protein sequence ID" value="ADI07725.1"/>
    <property type="molecule type" value="Genomic_DNA"/>
</dbReference>
<dbReference type="PROSITE" id="PS51257">
    <property type="entry name" value="PROKAR_LIPOPROTEIN"/>
    <property type="match status" value="1"/>
</dbReference>
<dbReference type="PATRIC" id="fig|749414.3.peg.4757"/>
<dbReference type="eggNOG" id="ENOG5031EVE">
    <property type="taxonomic scope" value="Bacteria"/>
</dbReference>
<gene>
    <name evidence="3" type="ordered locus">SBI_04605</name>
</gene>
<feature type="compositionally biased region" description="Polar residues" evidence="1">
    <location>
        <begin position="558"/>
        <end position="578"/>
    </location>
</feature>
<evidence type="ECO:0000256" key="2">
    <source>
        <dbReference type="SAM" id="SignalP"/>
    </source>
</evidence>
<dbReference type="KEGG" id="sbh:SBI_04605"/>
<evidence type="ECO:0000313" key="4">
    <source>
        <dbReference type="Proteomes" id="UP000000377"/>
    </source>
</evidence>
<feature type="region of interest" description="Disordered" evidence="1">
    <location>
        <begin position="556"/>
        <end position="588"/>
    </location>
</feature>
<proteinExistence type="predicted"/>
<evidence type="ECO:0000313" key="3">
    <source>
        <dbReference type="EMBL" id="ADI07725.1"/>
    </source>
</evidence>
<reference evidence="3 4" key="1">
    <citation type="journal article" date="2010" name="J. Bacteriol.">
        <title>Genome sequence of the milbemycin-producing bacterium Streptomyces bingchenggensis.</title>
        <authorList>
            <person name="Wang X.J."/>
            <person name="Yan Y.J."/>
            <person name="Zhang B."/>
            <person name="An J."/>
            <person name="Wang J.J."/>
            <person name="Tian J."/>
            <person name="Jiang L."/>
            <person name="Chen Y.H."/>
            <person name="Huang S.X."/>
            <person name="Yin M."/>
            <person name="Zhang J."/>
            <person name="Gao A.L."/>
            <person name="Liu C.X."/>
            <person name="Zhu Z.X."/>
            <person name="Xiang W.S."/>
        </authorList>
    </citation>
    <scope>NUCLEOTIDE SEQUENCE [LARGE SCALE GENOMIC DNA]</scope>
    <source>
        <strain evidence="3 4">BCW-1</strain>
    </source>
</reference>
<accession>D7BXF2</accession>
<dbReference type="HOGENOM" id="CLU_463734_0_0_11"/>
<protein>
    <recommendedName>
        <fullName evidence="5">Lipoprotein</fullName>
    </recommendedName>
</protein>
<dbReference type="RefSeq" id="WP_014177195.1">
    <property type="nucleotide sequence ID" value="NC_016582.1"/>
</dbReference>
<feature type="region of interest" description="Disordered" evidence="1">
    <location>
        <begin position="142"/>
        <end position="161"/>
    </location>
</feature>
<sequence length="588" mass="62109">MSSPPRRSAALTAGALAVALAAALLAGCQSAASDSGERRPVTEELSILISAQNQLYYPPFLREEPTGPQDNAYAQRTRALLGTPPRLDLNHKTAEFLRQDALGSSPLWGRGWLAPLAASGADGLLNDRDAADVRRMRTADGWYRTPLPPRAARSQPTEPAGQQAKNAYRAAATATALEILRAHGGITEADRRATLPWLRKAAAHPGTLSESADLAQALRLLNAPVPARLAAVTPPKAAEFTSLGGKERYQALLDAYQYARLRESAGQKAELDPEVWGTVLSRNAATFSYPDLYYATFVAKAAGAPAAALDKARDRIRANTLPGGAVRDPGGYLGSPEASFYALLLRGLAGEPTHDDRLAKALGKVASDPRAAGDPATRLTTAAAAGLAGAGRRATSAASALCRSAQVVPRTVTAHSAEKWARTALACDRAGAPAQAPRTTPWPLNDAERVTAAATLATGLADTGQPPRPARWVTAHQLRPWATDPKRLGSVSGYATVVRAYLLAGGKADAPLREAVARGIDARRGCPRLPSLYQADAEGGCDLKATWHVWQLKKQLKEQNGTQEPKQNGTQGGKQNPAETDHRQEADG</sequence>
<feature type="chain" id="PRO_5003093617" description="Lipoprotein" evidence="2">
    <location>
        <begin position="32"/>
        <end position="588"/>
    </location>
</feature>
<feature type="signal peptide" evidence="2">
    <location>
        <begin position="1"/>
        <end position="31"/>
    </location>
</feature>
<evidence type="ECO:0000256" key="1">
    <source>
        <dbReference type="SAM" id="MobiDB-lite"/>
    </source>
</evidence>
<dbReference type="Proteomes" id="UP000000377">
    <property type="component" value="Chromosome"/>
</dbReference>